<dbReference type="SUPFAM" id="SSF46785">
    <property type="entry name" value="Winged helix' DNA-binding domain"/>
    <property type="match status" value="1"/>
</dbReference>
<feature type="region of interest" description="Disordered" evidence="1">
    <location>
        <begin position="1"/>
        <end position="21"/>
    </location>
</feature>
<gene>
    <name evidence="2" type="ORF">NP511_22395</name>
</gene>
<dbReference type="Proteomes" id="UP001224926">
    <property type="component" value="Plasmid unnamed1"/>
</dbReference>
<reference evidence="2 3" key="1">
    <citation type="submission" date="2022-07" db="EMBL/GenBank/DDBJ databases">
        <title>Two temperate virus in Haloterrigena jeotgali A29.</title>
        <authorList>
            <person name="Deng X."/>
        </authorList>
    </citation>
    <scope>NUCLEOTIDE SEQUENCE [LARGE SCALE GENOMIC DNA]</scope>
    <source>
        <strain evidence="2 3">A29</strain>
        <plasmid evidence="2 3">unnamed1</plasmid>
    </source>
</reference>
<dbReference type="EMBL" id="CP101874">
    <property type="protein sequence ID" value="WMT10258.1"/>
    <property type="molecule type" value="Genomic_DNA"/>
</dbReference>
<accession>A0AAF0PKN6</accession>
<dbReference type="RefSeq" id="WP_211249143.1">
    <property type="nucleotide sequence ID" value="NZ_CP101874.1"/>
</dbReference>
<keyword evidence="2" id="KW-0614">Plasmid</keyword>
<organism evidence="2 3">
    <name type="scientific">Natrinema thermotolerans</name>
    <dbReference type="NCBI Taxonomy" id="121872"/>
    <lineage>
        <taxon>Archaea</taxon>
        <taxon>Methanobacteriati</taxon>
        <taxon>Methanobacteriota</taxon>
        <taxon>Stenosarchaea group</taxon>
        <taxon>Halobacteria</taxon>
        <taxon>Halobacteriales</taxon>
        <taxon>Natrialbaceae</taxon>
        <taxon>Natrinema</taxon>
    </lineage>
</organism>
<protein>
    <submittedName>
        <fullName evidence="2">MarR family transcriptional regulator</fullName>
    </submittedName>
</protein>
<keyword evidence="3" id="KW-1185">Reference proteome</keyword>
<dbReference type="InterPro" id="IPR036390">
    <property type="entry name" value="WH_DNA-bd_sf"/>
</dbReference>
<evidence type="ECO:0000313" key="2">
    <source>
        <dbReference type="EMBL" id="WMT10258.1"/>
    </source>
</evidence>
<proteinExistence type="predicted"/>
<name>A0AAF0PKN6_9EURY</name>
<evidence type="ECO:0000313" key="3">
    <source>
        <dbReference type="Proteomes" id="UP001224926"/>
    </source>
</evidence>
<dbReference type="AlphaFoldDB" id="A0AAF0PKN6"/>
<dbReference type="GeneID" id="84216751"/>
<evidence type="ECO:0000256" key="1">
    <source>
        <dbReference type="SAM" id="MobiDB-lite"/>
    </source>
</evidence>
<sequence>MNNEESEPTTGDLHDAGINFTPGTTKSDVVAFLYRNPEPGYKPSEVAEHLDISHGTAATTLKCLYEARHIGKTGDGCYHALEHREDLRRYVASLDQLKQMFSQPTSKSL</sequence>
<geneLocation type="plasmid" evidence="2 3">
    <name>unnamed1</name>
</geneLocation>